<dbReference type="PROSITE" id="PS50045">
    <property type="entry name" value="SIGMA54_INTERACT_4"/>
    <property type="match status" value="1"/>
</dbReference>
<dbReference type="InterPro" id="IPR036390">
    <property type="entry name" value="WH_DNA-bd_sf"/>
</dbReference>
<dbReference type="InterPro" id="IPR036662">
    <property type="entry name" value="PTS_EIIA_man-typ_sf"/>
</dbReference>
<dbReference type="SUPFAM" id="SSF46785">
    <property type="entry name" value="Winged helix' DNA-binding domain"/>
    <property type="match status" value="1"/>
</dbReference>
<dbReference type="SUPFAM" id="SSF63520">
    <property type="entry name" value="PTS-regulatory domain, PRD"/>
    <property type="match status" value="1"/>
</dbReference>
<keyword evidence="3" id="KW-0067">ATP-binding</keyword>
<feature type="domain" description="PRD" evidence="5">
    <location>
        <begin position="424"/>
        <end position="530"/>
    </location>
</feature>
<accession>A0A285RUG7</accession>
<sequence>MKKNRDIVYEYLWKESIATGKTSWKTDEVAEALNMQRTNVSTLLNELTTEGLLIKSKTRPVLYKVASRTQDTVERKPFEELVGFDGSLKKAVDDVKKALMYPADSLNIQVVTDAGSGSTAFCNDIYYYGLMMGKFGKNSPFIYVNCRHFNKNRSALNDVIFGDKSGIEKSAFYQAMGGVLFIDHIELLEPEQYSRISGFLETGRIDSSVDKRTEYIKNLVFVFTMTSWDDEQVDWRNTVSIPLPRLNDRPMKEIFKLIKNFFAKEAENSGCQIKVDVDAMRILMNVEYPHGIKTMVNGIKSACANAYIKLLDEEGKTMYVTGQDLPEDVQANFRPIGAIGAQIDSIIGTANYFSFGDKSSDEGEIEATEVYGQLKNQYQGMIDKGISADAIKKVIGSYLDNICFDMPKNLISGSNINIGQLAQIVDTNVINYVSLFAERYKHDYGKELSDSMFCGLCLHINSILKKDKISPKRIDDDQVRAIITHYPKEYATMLDFTHVLYERFFLKFSIEEVAILTMYLIDTKESDDSPVLLYAMHGKGVASGLAEVANTTTKENNAYALELDVNEDTSATNLALEQRIKEVNQGGGVVVIYDSSSMEVMLDSIAERCNIKIRGMNIPITTIGVVASRNCKKENDIDKAYHGIRKSMNHMYYEYKRPMAIVTLCHTSEGGAEQLKNYISRYSKLEMPIFALSMGNKDKLIKEVIEIKKSYRIHAFVGTFDPEIFGIPFISIADVFECSKEDLDHVLMFETVQRKYMGYEKVIDNYGKEAKYLTAEKLRKYVPGTVEKLAVAYDLDADERVGLCAHIVYMLDVLSSPNYKIKGINNSKYFADNPTDYKVISNYLKALEKNFHVIISDEEVATLMRILKKER</sequence>
<protein>
    <submittedName>
        <fullName evidence="6">Transcriptional regulatory protein LevR, contains PRD, AAA+ and EIIA domains</fullName>
    </submittedName>
</protein>
<dbReference type="Pfam" id="PF03610">
    <property type="entry name" value="EIIA-man"/>
    <property type="match status" value="1"/>
</dbReference>
<dbReference type="SUPFAM" id="SSF53062">
    <property type="entry name" value="PTS system fructose IIA component-like"/>
    <property type="match status" value="1"/>
</dbReference>
<dbReference type="Gene3D" id="1.10.1790.10">
    <property type="entry name" value="PRD domain"/>
    <property type="match status" value="1"/>
</dbReference>
<evidence type="ECO:0000313" key="6">
    <source>
        <dbReference type="EMBL" id="SOB98090.1"/>
    </source>
</evidence>
<dbReference type="Proteomes" id="UP000219563">
    <property type="component" value="Unassembled WGS sequence"/>
</dbReference>
<dbReference type="Gene3D" id="3.40.50.300">
    <property type="entry name" value="P-loop containing nucleotide triphosphate hydrolases"/>
    <property type="match status" value="1"/>
</dbReference>
<dbReference type="InterPro" id="IPR011608">
    <property type="entry name" value="PRD"/>
</dbReference>
<dbReference type="InterPro" id="IPR036634">
    <property type="entry name" value="PRD_sf"/>
</dbReference>
<organism evidence="6 7">
    <name type="scientific">Pseudobutyrivibrio ruminis DSM 9787</name>
    <dbReference type="NCBI Taxonomy" id="1123011"/>
    <lineage>
        <taxon>Bacteria</taxon>
        <taxon>Bacillati</taxon>
        <taxon>Bacillota</taxon>
        <taxon>Clostridia</taxon>
        <taxon>Lachnospirales</taxon>
        <taxon>Lachnospiraceae</taxon>
        <taxon>Pseudobutyrivibrio</taxon>
    </lineage>
</organism>
<evidence type="ECO:0000256" key="2">
    <source>
        <dbReference type="ARBA" id="ARBA00022741"/>
    </source>
</evidence>
<evidence type="ECO:0000259" key="4">
    <source>
        <dbReference type="PROSITE" id="PS50045"/>
    </source>
</evidence>
<feature type="domain" description="Sigma-54 factor interaction" evidence="4">
    <location>
        <begin position="81"/>
        <end position="304"/>
    </location>
</feature>
<evidence type="ECO:0000256" key="1">
    <source>
        <dbReference type="ARBA" id="ARBA00022679"/>
    </source>
</evidence>
<dbReference type="GO" id="GO:0005524">
    <property type="term" value="F:ATP binding"/>
    <property type="evidence" value="ECO:0007669"/>
    <property type="project" value="UniProtKB-KW"/>
</dbReference>
<dbReference type="RefSeq" id="WP_097075906.1">
    <property type="nucleotide sequence ID" value="NZ_OBMR01000004.1"/>
</dbReference>
<dbReference type="EMBL" id="OBMR01000004">
    <property type="protein sequence ID" value="SOB98090.1"/>
    <property type="molecule type" value="Genomic_DNA"/>
</dbReference>
<dbReference type="GO" id="GO:0016020">
    <property type="term" value="C:membrane"/>
    <property type="evidence" value="ECO:0007669"/>
    <property type="project" value="InterPro"/>
</dbReference>
<feature type="domain" description="PRD" evidence="5">
    <location>
        <begin position="769"/>
        <end position="871"/>
    </location>
</feature>
<dbReference type="GO" id="GO:0016740">
    <property type="term" value="F:transferase activity"/>
    <property type="evidence" value="ECO:0007669"/>
    <property type="project" value="UniProtKB-KW"/>
</dbReference>
<proteinExistence type="predicted"/>
<gene>
    <name evidence="6" type="ORF">SAMN02910411_1327</name>
</gene>
<dbReference type="InterPro" id="IPR004701">
    <property type="entry name" value="PTS_EIIA_man-typ"/>
</dbReference>
<dbReference type="GO" id="GO:0006355">
    <property type="term" value="P:regulation of DNA-templated transcription"/>
    <property type="evidence" value="ECO:0007669"/>
    <property type="project" value="InterPro"/>
</dbReference>
<evidence type="ECO:0000259" key="5">
    <source>
        <dbReference type="PROSITE" id="PS51372"/>
    </source>
</evidence>
<dbReference type="Pfam" id="PF00158">
    <property type="entry name" value="Sigma54_activat"/>
    <property type="match status" value="1"/>
</dbReference>
<dbReference type="Gene3D" id="3.40.50.510">
    <property type="entry name" value="Phosphotransferase system, mannose-type IIA component"/>
    <property type="match status" value="1"/>
</dbReference>
<name>A0A285RUG7_9FIRM</name>
<dbReference type="Pfam" id="PF00874">
    <property type="entry name" value="PRD"/>
    <property type="match status" value="1"/>
</dbReference>
<dbReference type="InterPro" id="IPR002078">
    <property type="entry name" value="Sigma_54_int"/>
</dbReference>
<reference evidence="6 7" key="1">
    <citation type="submission" date="2017-08" db="EMBL/GenBank/DDBJ databases">
        <authorList>
            <person name="de Groot N.N."/>
        </authorList>
    </citation>
    <scope>NUCLEOTIDE SEQUENCE [LARGE SCALE GENOMIC DNA]</scope>
    <source>
        <strain evidence="6 7">DSM 9787</strain>
    </source>
</reference>
<dbReference type="SUPFAM" id="SSF52540">
    <property type="entry name" value="P-loop containing nucleoside triphosphate hydrolases"/>
    <property type="match status" value="1"/>
</dbReference>
<dbReference type="PROSITE" id="PS51372">
    <property type="entry name" value="PRD_2"/>
    <property type="match status" value="2"/>
</dbReference>
<keyword evidence="1" id="KW-0808">Transferase</keyword>
<dbReference type="InterPro" id="IPR027417">
    <property type="entry name" value="P-loop_NTPase"/>
</dbReference>
<dbReference type="AlphaFoldDB" id="A0A285RUG7"/>
<keyword evidence="2" id="KW-0547">Nucleotide-binding</keyword>
<dbReference type="PANTHER" id="PTHR32071">
    <property type="entry name" value="TRANSCRIPTIONAL REGULATORY PROTEIN"/>
    <property type="match status" value="1"/>
</dbReference>
<evidence type="ECO:0000256" key="3">
    <source>
        <dbReference type="ARBA" id="ARBA00022840"/>
    </source>
</evidence>
<evidence type="ECO:0000313" key="7">
    <source>
        <dbReference type="Proteomes" id="UP000219563"/>
    </source>
</evidence>
<dbReference type="GO" id="GO:0009401">
    <property type="term" value="P:phosphoenolpyruvate-dependent sugar phosphotransferase system"/>
    <property type="evidence" value="ECO:0007669"/>
    <property type="project" value="InterPro"/>
</dbReference>